<reference evidence="1" key="1">
    <citation type="submission" date="2020-02" db="EMBL/GenBank/DDBJ databases">
        <authorList>
            <person name="Meier V. D."/>
        </authorList>
    </citation>
    <scope>NUCLEOTIDE SEQUENCE</scope>
    <source>
        <strain evidence="1">AVDCRST_MAG03</strain>
    </source>
</reference>
<proteinExistence type="predicted"/>
<name>A0A6J4PVJ3_9ACTN</name>
<dbReference type="EMBL" id="CADCUT010000174">
    <property type="protein sequence ID" value="CAA9425748.1"/>
    <property type="molecule type" value="Genomic_DNA"/>
</dbReference>
<evidence type="ECO:0000313" key="1">
    <source>
        <dbReference type="EMBL" id="CAA9425748.1"/>
    </source>
</evidence>
<protein>
    <submittedName>
        <fullName evidence="1">Uncharacterized protein</fullName>
    </submittedName>
</protein>
<sequence>MGRPSKLTPEVQRKLVAATRAGVFLTASAPFVGVSRPTVRSWIRRGEAALARVDAGEPPDPAEEPYAEFVRLMMQAKAYANVADMAVITHAAKTDPYWAMRRYRLRHPERFRAGVSLHDTGVR</sequence>
<organism evidence="1">
    <name type="scientific">uncultured Rubrobacteraceae bacterium</name>
    <dbReference type="NCBI Taxonomy" id="349277"/>
    <lineage>
        <taxon>Bacteria</taxon>
        <taxon>Bacillati</taxon>
        <taxon>Actinomycetota</taxon>
        <taxon>Rubrobacteria</taxon>
        <taxon>Rubrobacterales</taxon>
        <taxon>Rubrobacteraceae</taxon>
        <taxon>environmental samples</taxon>
    </lineage>
</organism>
<gene>
    <name evidence="1" type="ORF">AVDCRST_MAG03-2875</name>
</gene>
<dbReference type="AlphaFoldDB" id="A0A6J4PVJ3"/>
<accession>A0A6J4PVJ3</accession>